<evidence type="ECO:0000313" key="2">
    <source>
        <dbReference type="Proteomes" id="UP000072605"/>
    </source>
</evidence>
<organism evidence="1 2">
    <name type="scientific">Exiguobacterium indicum</name>
    <dbReference type="NCBI Taxonomy" id="296995"/>
    <lineage>
        <taxon>Bacteria</taxon>
        <taxon>Bacillati</taxon>
        <taxon>Bacillota</taxon>
        <taxon>Bacilli</taxon>
        <taxon>Bacillales</taxon>
        <taxon>Bacillales Family XII. Incertae Sedis</taxon>
        <taxon>Exiguobacterium</taxon>
    </lineage>
</organism>
<reference evidence="1 2" key="1">
    <citation type="journal article" date="2016" name="Front. Microbiol.">
        <title>Genomic Resource of Rice Seed Associated Bacteria.</title>
        <authorList>
            <person name="Midha S."/>
            <person name="Bansal K."/>
            <person name="Sharma S."/>
            <person name="Kumar N."/>
            <person name="Patil P.P."/>
            <person name="Chaudhry V."/>
            <person name="Patil P.B."/>
        </authorList>
    </citation>
    <scope>NUCLEOTIDE SEQUENCE [LARGE SCALE GENOMIC DNA]</scope>
    <source>
        <strain evidence="1 2">RSA11</strain>
    </source>
</reference>
<dbReference type="AlphaFoldDB" id="A0AAW3MAT6"/>
<proteinExistence type="predicted"/>
<gene>
    <name evidence="1" type="ORF">RSA11_12125</name>
</gene>
<dbReference type="RefSeq" id="WP_023469123.1">
    <property type="nucleotide sequence ID" value="NZ_LDQV01000027.1"/>
</dbReference>
<dbReference type="EMBL" id="LDQV01000027">
    <property type="protein sequence ID" value="KTR26136.1"/>
    <property type="molecule type" value="Genomic_DNA"/>
</dbReference>
<name>A0AAW3MAT6_9BACL</name>
<accession>A0AAW3MAT6</accession>
<sequence>MRKREIGLIAALIAATSVGIREWKKNQAYAQRVKQETERHVRQAIVEGQTDGTDEDTTTKG</sequence>
<evidence type="ECO:0000313" key="1">
    <source>
        <dbReference type="EMBL" id="KTR26136.1"/>
    </source>
</evidence>
<dbReference type="Proteomes" id="UP000072605">
    <property type="component" value="Unassembled WGS sequence"/>
</dbReference>
<protein>
    <submittedName>
        <fullName evidence="1">Uncharacterized protein</fullName>
    </submittedName>
</protein>
<comment type="caution">
    <text evidence="1">The sequence shown here is derived from an EMBL/GenBank/DDBJ whole genome shotgun (WGS) entry which is preliminary data.</text>
</comment>